<evidence type="ECO:0000256" key="1">
    <source>
        <dbReference type="SAM" id="Phobius"/>
    </source>
</evidence>
<reference evidence="2 3" key="1">
    <citation type="submission" date="2019-08" db="EMBL/GenBank/DDBJ databases">
        <title>The genome of the soybean aphid Biotype 1, its phylome, world population structure and adaptation to the North American continent.</title>
        <authorList>
            <person name="Giordano R."/>
            <person name="Donthu R.K."/>
            <person name="Hernandez A.G."/>
            <person name="Wright C.L."/>
            <person name="Zimin A.V."/>
        </authorList>
    </citation>
    <scope>NUCLEOTIDE SEQUENCE [LARGE SCALE GENOMIC DNA]</scope>
    <source>
        <tissue evidence="2">Whole aphids</tissue>
    </source>
</reference>
<dbReference type="EMBL" id="VYZN01000001">
    <property type="protein sequence ID" value="KAE9544923.1"/>
    <property type="molecule type" value="Genomic_DNA"/>
</dbReference>
<dbReference type="AlphaFoldDB" id="A0A6G0U7J5"/>
<organism evidence="2 3">
    <name type="scientific">Aphis glycines</name>
    <name type="common">Soybean aphid</name>
    <dbReference type="NCBI Taxonomy" id="307491"/>
    <lineage>
        <taxon>Eukaryota</taxon>
        <taxon>Metazoa</taxon>
        <taxon>Ecdysozoa</taxon>
        <taxon>Arthropoda</taxon>
        <taxon>Hexapoda</taxon>
        <taxon>Insecta</taxon>
        <taxon>Pterygota</taxon>
        <taxon>Neoptera</taxon>
        <taxon>Paraneoptera</taxon>
        <taxon>Hemiptera</taxon>
        <taxon>Sternorrhyncha</taxon>
        <taxon>Aphidomorpha</taxon>
        <taxon>Aphidoidea</taxon>
        <taxon>Aphididae</taxon>
        <taxon>Aphidini</taxon>
        <taxon>Aphis</taxon>
        <taxon>Aphis</taxon>
    </lineage>
</organism>
<name>A0A6G0U7J5_APHGL</name>
<accession>A0A6G0U7J5</accession>
<protein>
    <submittedName>
        <fullName evidence="2">Uncharacterized protein</fullName>
    </submittedName>
</protein>
<feature type="transmembrane region" description="Helical" evidence="1">
    <location>
        <begin position="198"/>
        <end position="215"/>
    </location>
</feature>
<sequence>HTIETSERNFAMSGVCKTETTNAWDPETRNRILQDEVFYLAEDALLEVSVYRFKLIPKWSHSRPHIIHGRHRFGPHSYKFFCVFVFGQRPLRVTRYWPTIRHYSDNHWSDDITAWWSSYFFDLSTNTIICTYSLFSILFDKGPFCLNYHLPFLPNWLNHKSIKLYYITFSPRLRNSHIGMADPEVRVTRNAAKGHRRAYVLIVFTVQIGIVYAAATDGRGNSLLCAS</sequence>
<dbReference type="Proteomes" id="UP000475862">
    <property type="component" value="Unassembled WGS sequence"/>
</dbReference>
<keyword evidence="1" id="KW-1133">Transmembrane helix</keyword>
<keyword evidence="3" id="KW-1185">Reference proteome</keyword>
<gene>
    <name evidence="2" type="ORF">AGLY_000466</name>
</gene>
<keyword evidence="1" id="KW-0472">Membrane</keyword>
<evidence type="ECO:0000313" key="2">
    <source>
        <dbReference type="EMBL" id="KAE9544923.1"/>
    </source>
</evidence>
<proteinExistence type="predicted"/>
<evidence type="ECO:0000313" key="3">
    <source>
        <dbReference type="Proteomes" id="UP000475862"/>
    </source>
</evidence>
<comment type="caution">
    <text evidence="2">The sequence shown here is derived from an EMBL/GenBank/DDBJ whole genome shotgun (WGS) entry which is preliminary data.</text>
</comment>
<feature type="non-terminal residue" evidence="2">
    <location>
        <position position="1"/>
    </location>
</feature>
<keyword evidence="1" id="KW-0812">Transmembrane</keyword>